<evidence type="ECO:0000313" key="4">
    <source>
        <dbReference type="EMBL" id="SDH71179.1"/>
    </source>
</evidence>
<dbReference type="Proteomes" id="UP000199274">
    <property type="component" value="Unassembled WGS sequence"/>
</dbReference>
<dbReference type="OrthoDB" id="599464at2"/>
<gene>
    <name evidence="4" type="ORF">SAMN04488062_11281</name>
</gene>
<dbReference type="InterPro" id="IPR044023">
    <property type="entry name" value="Ig_7"/>
</dbReference>
<sequence length="1034" mass="107163">MKTKLLQLKKIILIFIISLFANVTNGYSQESGTDGNYCPGPSSVGDEYATGIFFKQIVNSGASTTCDINTIFAKVNTNTAVLKIGMKIGNSGSALFRVYLDTDNNPTTGLTSDQFGGFLAVAGAEYIIELNAKNNSTYTLYTGNGSTLTTVSNNGLSATNGNFNGCNSSDGSFLEFNIPFASIGVDICDLNNPGLIKVTKLASVSGGSPTSNRCNDIPLTFGIPLKGSVTPALTAVCSGNNSTLLTANGITAGSTIVKWQSSVSPFTSWTDINTTATTYTPVNLTKTTKFRAVFSNLGICSGVNIATSEAIITVTETPIPTAINQNFCSGDTKKVSDLVANGTSIKWYSAANGGTLYSSTDLLVSGTYYASQTTNGCESARIAVIVTINQTPTAPIINNQVACSDETTTQTLTAAATDGGITWYDAATGGNIVTSPTQIGVGSKTYYAQANNGSCSSITRTPVKLTINPLPGIPTALDVEYCEDDLAQALTGTPSDSGNTLLYYSSVDVLGQATLIPNTSTPGIFTYYVAEEKNSCIGPKKPITVTVYPKPTVTAPITKTFEGCETNAITGLTYSETEVNISLSQFTTAGGTFTNNNTVGTYSISYKDSKSGNCPITVERVYKITTFCGATTVNQIIKIQDTTAPIITGTLSDLNIEGCSLSDLPPAVKTVAALESLGLSISDNCTTDSNMSISSSDVTNGNLPTVITRTYTISDKCNNQTKVIQKITIDDTVAPFKPVLADVIGECSATITAPTTTDVCSGNAILGTTTDPLTYTTQGTYTITWTFNDGNGNNVTATQNVIVKDTVKPTITCAASVTVNVDTASCSTDKANVTLGSPTTADNCGVKSVTNDAPSVFPIGNTTVTWTVTDNAGNTATCTQIVTIVDNINPTITCAAPVTVNVDAASCTTDKANITLGSPTTADNCGVKSVTNDAPSVFPIGNTTVTWTVTDNAGNTATCTQIVTVVDSILPTITCAAPVTVNVDAASCTTDKANVTLGSPTTADNCGVKSVTNDAPSVFPIGNTTVTWTVTDNA</sequence>
<evidence type="ECO:0000259" key="3">
    <source>
        <dbReference type="PROSITE" id="PS50825"/>
    </source>
</evidence>
<feature type="non-terminal residue" evidence="4">
    <location>
        <position position="1034"/>
    </location>
</feature>
<evidence type="ECO:0000256" key="1">
    <source>
        <dbReference type="ARBA" id="ARBA00022737"/>
    </source>
</evidence>
<proteinExistence type="predicted"/>
<dbReference type="InterPro" id="IPR043555">
    <property type="entry name" value="SRPX-like"/>
</dbReference>
<evidence type="ECO:0000256" key="2">
    <source>
        <dbReference type="SAM" id="SignalP"/>
    </source>
</evidence>
<dbReference type="PROSITE" id="PS50825">
    <property type="entry name" value="HYR"/>
    <property type="match status" value="2"/>
</dbReference>
<feature type="chain" id="PRO_5011461100" evidence="2">
    <location>
        <begin position="22"/>
        <end position="1034"/>
    </location>
</feature>
<feature type="signal peptide" evidence="2">
    <location>
        <begin position="1"/>
        <end position="21"/>
    </location>
</feature>
<organism evidence="4 5">
    <name type="scientific">Flavobacterium omnivorum</name>
    <dbReference type="NCBI Taxonomy" id="178355"/>
    <lineage>
        <taxon>Bacteria</taxon>
        <taxon>Pseudomonadati</taxon>
        <taxon>Bacteroidota</taxon>
        <taxon>Flavobacteriia</taxon>
        <taxon>Flavobacteriales</taxon>
        <taxon>Flavobacteriaceae</taxon>
        <taxon>Flavobacterium</taxon>
    </lineage>
</organism>
<accession>A0A1G8ENA7</accession>
<feature type="domain" description="HYR" evidence="3">
    <location>
        <begin position="804"/>
        <end position="886"/>
    </location>
</feature>
<protein>
    <submittedName>
        <fullName evidence="4">HYR domain-containing protein</fullName>
    </submittedName>
</protein>
<dbReference type="Pfam" id="PF19081">
    <property type="entry name" value="Ig_7"/>
    <property type="match status" value="2"/>
</dbReference>
<keyword evidence="5" id="KW-1185">Reference proteome</keyword>
<name>A0A1G8ENA7_9FLAO</name>
<dbReference type="Pfam" id="PF02494">
    <property type="entry name" value="HYR"/>
    <property type="match status" value="2"/>
</dbReference>
<dbReference type="RefSeq" id="WP_139171417.1">
    <property type="nucleotide sequence ID" value="NZ_FNDB01000012.1"/>
</dbReference>
<reference evidence="5" key="1">
    <citation type="submission" date="2016-10" db="EMBL/GenBank/DDBJ databases">
        <authorList>
            <person name="Varghese N."/>
            <person name="Submissions S."/>
        </authorList>
    </citation>
    <scope>NUCLEOTIDE SEQUENCE [LARGE SCALE GENOMIC DNA]</scope>
    <source>
        <strain evidence="5">CGMCC 1.2747</strain>
    </source>
</reference>
<dbReference type="PANTHER" id="PTHR46343:SF2">
    <property type="entry name" value="SUSHI_VON WILLEBRAND FACTOR TYPE A_EGF_PENTRAXIN DOMAIN-CONTAINING 1"/>
    <property type="match status" value="1"/>
</dbReference>
<dbReference type="PANTHER" id="PTHR46343">
    <property type="entry name" value="HYR DOMAIN-CONTAINING PROTEIN"/>
    <property type="match status" value="1"/>
</dbReference>
<feature type="domain" description="HYR" evidence="3">
    <location>
        <begin position="888"/>
        <end position="967"/>
    </location>
</feature>
<evidence type="ECO:0000313" key="5">
    <source>
        <dbReference type="Proteomes" id="UP000199274"/>
    </source>
</evidence>
<keyword evidence="2" id="KW-0732">Signal</keyword>
<dbReference type="STRING" id="178355.SAMN04488062_11281"/>
<keyword evidence="1" id="KW-0677">Repeat</keyword>
<dbReference type="EMBL" id="FNDB01000012">
    <property type="protein sequence ID" value="SDH71179.1"/>
    <property type="molecule type" value="Genomic_DNA"/>
</dbReference>
<dbReference type="AlphaFoldDB" id="A0A1G8ENA7"/>
<dbReference type="InterPro" id="IPR003410">
    <property type="entry name" value="HYR_dom"/>
</dbReference>